<reference evidence="1" key="1">
    <citation type="submission" date="2022-04" db="EMBL/GenBank/DDBJ databases">
        <title>Jade perch genome.</title>
        <authorList>
            <person name="Chao B."/>
        </authorList>
    </citation>
    <scope>NUCLEOTIDE SEQUENCE</scope>
    <source>
        <strain evidence="1">CB-2022</strain>
    </source>
</reference>
<protein>
    <submittedName>
        <fullName evidence="1">Uncharacterized protein</fullName>
    </submittedName>
</protein>
<evidence type="ECO:0000313" key="2">
    <source>
        <dbReference type="Proteomes" id="UP000831701"/>
    </source>
</evidence>
<comment type="caution">
    <text evidence="1">The sequence shown here is derived from an EMBL/GenBank/DDBJ whole genome shotgun (WGS) entry which is preliminary data.</text>
</comment>
<keyword evidence="2" id="KW-1185">Reference proteome</keyword>
<dbReference type="EMBL" id="CM041541">
    <property type="protein sequence ID" value="KAI3365750.1"/>
    <property type="molecule type" value="Genomic_DNA"/>
</dbReference>
<sequence length="494" mass="53523">MSAVSQEEKKKKRRRKAVVPLLLLKISLVKFSLSQRLAAQTRGLQGVRGRRGRARKMGKRRREREDGKEKTGEGEGRQRGSVSTTSFLNGPATVASFLRDSASIAILLKGPVPAANLRPLHLYKFHGLVIHLAAHRRAPALSLPCLLANHLGSTFANHSQRGPTAVAGLPKGSVSVAGLPRGSAFTAGLQPASPEPIQQPGHPPGSPSEGPCFDSAPTLLFPELSPLTSASALSCLMLSALGSTPHLNSLRTCAFIETKENEGDPKCEISAETPPVSVHMRDDGAIDHDGSLAHIRRRWCCEDIRSRAGISPADSANGVHWSSQVKTLLQGARLGFFQFVANCFVPGRPENLLFKGALDRFKVKQTIAIMKALPDIFPSPVAPPKKLGHASEAMLHILASAEDPNTFLQTRPLSSPVVIVCETNCILAIKTMPVLIFPKEDISDSVMYIMAYYNTFHLTYPKCLATLLSVLQTEVLMDAIHDRDMTSSYKKSYG</sequence>
<evidence type="ECO:0000313" key="1">
    <source>
        <dbReference type="EMBL" id="KAI3365750.1"/>
    </source>
</evidence>
<proteinExistence type="predicted"/>
<dbReference type="Proteomes" id="UP000831701">
    <property type="component" value="Chromosome 11"/>
</dbReference>
<name>A0ACB8WCJ5_9TELE</name>
<gene>
    <name evidence="1" type="ORF">L3Q82_000760</name>
</gene>
<accession>A0ACB8WCJ5</accession>
<organism evidence="1 2">
    <name type="scientific">Scortum barcoo</name>
    <name type="common">barcoo grunter</name>
    <dbReference type="NCBI Taxonomy" id="214431"/>
    <lineage>
        <taxon>Eukaryota</taxon>
        <taxon>Metazoa</taxon>
        <taxon>Chordata</taxon>
        <taxon>Craniata</taxon>
        <taxon>Vertebrata</taxon>
        <taxon>Euteleostomi</taxon>
        <taxon>Actinopterygii</taxon>
        <taxon>Neopterygii</taxon>
        <taxon>Teleostei</taxon>
        <taxon>Neoteleostei</taxon>
        <taxon>Acanthomorphata</taxon>
        <taxon>Eupercaria</taxon>
        <taxon>Centrarchiformes</taxon>
        <taxon>Terapontoidei</taxon>
        <taxon>Terapontidae</taxon>
        <taxon>Scortum</taxon>
    </lineage>
</organism>